<evidence type="ECO:0000313" key="3">
    <source>
        <dbReference type="Proteomes" id="UP000824469"/>
    </source>
</evidence>
<feature type="non-terminal residue" evidence="2">
    <location>
        <position position="1"/>
    </location>
</feature>
<name>A0AA38C7H1_TAXCH</name>
<dbReference type="EMBL" id="JAHRHJ020000011">
    <property type="protein sequence ID" value="KAH9294635.1"/>
    <property type="molecule type" value="Genomic_DNA"/>
</dbReference>
<protein>
    <submittedName>
        <fullName evidence="2">Uncharacterized protein</fullName>
    </submittedName>
</protein>
<feature type="non-terminal residue" evidence="2">
    <location>
        <position position="121"/>
    </location>
</feature>
<reference evidence="2 3" key="1">
    <citation type="journal article" date="2021" name="Nat. Plants">
        <title>The Taxus genome provides insights into paclitaxel biosynthesis.</title>
        <authorList>
            <person name="Xiong X."/>
            <person name="Gou J."/>
            <person name="Liao Q."/>
            <person name="Li Y."/>
            <person name="Zhou Q."/>
            <person name="Bi G."/>
            <person name="Li C."/>
            <person name="Du R."/>
            <person name="Wang X."/>
            <person name="Sun T."/>
            <person name="Guo L."/>
            <person name="Liang H."/>
            <person name="Lu P."/>
            <person name="Wu Y."/>
            <person name="Zhang Z."/>
            <person name="Ro D.K."/>
            <person name="Shang Y."/>
            <person name="Huang S."/>
            <person name="Yan J."/>
        </authorList>
    </citation>
    <scope>NUCLEOTIDE SEQUENCE [LARGE SCALE GENOMIC DNA]</scope>
    <source>
        <strain evidence="2">Ta-2019</strain>
    </source>
</reference>
<dbReference type="AlphaFoldDB" id="A0AA38C7H1"/>
<comment type="caution">
    <text evidence="2">The sequence shown here is derived from an EMBL/GenBank/DDBJ whole genome shotgun (WGS) entry which is preliminary data.</text>
</comment>
<keyword evidence="3" id="KW-1185">Reference proteome</keyword>
<sequence length="121" mass="13528">NKGQNDEELDLGKSHKDIPSTCEQGMEVVQRGKAPIIERAKAKGNEYLVENPGNQHISDLLLPSLPLHGANHHNPFDTNVGKIRSTLSSKGYLHLFRQPPSYAWIKTKVTLHTRTEIGVIR</sequence>
<feature type="region of interest" description="Disordered" evidence="1">
    <location>
        <begin position="1"/>
        <end position="21"/>
    </location>
</feature>
<gene>
    <name evidence="2" type="ORF">KI387_038223</name>
</gene>
<evidence type="ECO:0000313" key="2">
    <source>
        <dbReference type="EMBL" id="KAH9294635.1"/>
    </source>
</evidence>
<organism evidence="2 3">
    <name type="scientific">Taxus chinensis</name>
    <name type="common">Chinese yew</name>
    <name type="synonym">Taxus wallichiana var. chinensis</name>
    <dbReference type="NCBI Taxonomy" id="29808"/>
    <lineage>
        <taxon>Eukaryota</taxon>
        <taxon>Viridiplantae</taxon>
        <taxon>Streptophyta</taxon>
        <taxon>Embryophyta</taxon>
        <taxon>Tracheophyta</taxon>
        <taxon>Spermatophyta</taxon>
        <taxon>Pinopsida</taxon>
        <taxon>Pinidae</taxon>
        <taxon>Conifers II</taxon>
        <taxon>Cupressales</taxon>
        <taxon>Taxaceae</taxon>
        <taxon>Taxus</taxon>
    </lineage>
</organism>
<dbReference type="Proteomes" id="UP000824469">
    <property type="component" value="Unassembled WGS sequence"/>
</dbReference>
<proteinExistence type="predicted"/>
<accession>A0AA38C7H1</accession>
<evidence type="ECO:0000256" key="1">
    <source>
        <dbReference type="SAM" id="MobiDB-lite"/>
    </source>
</evidence>